<protein>
    <submittedName>
        <fullName evidence="1">Uncharacterized protein</fullName>
    </submittedName>
</protein>
<proteinExistence type="predicted"/>
<dbReference type="EMBL" id="JAGPXD010000001">
    <property type="protein sequence ID" value="KAH7377241.1"/>
    <property type="molecule type" value="Genomic_DNA"/>
</dbReference>
<dbReference type="AlphaFoldDB" id="A0A8K0TVH0"/>
<sequence>MKEKNYLRGTLLSLQSTYSSTCTASSLFGSFGNTPSLKKSTMAPCRGLLCMLSLVARYVEPCYHGYGGKFEASTSAAHKEMMATHDEPTLDNIHCNLILSLYEVGNEQRAWFN</sequence>
<organism evidence="1 2">
    <name type="scientific">Plectosphaerella cucumerina</name>
    <dbReference type="NCBI Taxonomy" id="40658"/>
    <lineage>
        <taxon>Eukaryota</taxon>
        <taxon>Fungi</taxon>
        <taxon>Dikarya</taxon>
        <taxon>Ascomycota</taxon>
        <taxon>Pezizomycotina</taxon>
        <taxon>Sordariomycetes</taxon>
        <taxon>Hypocreomycetidae</taxon>
        <taxon>Glomerellales</taxon>
        <taxon>Plectosphaerellaceae</taxon>
        <taxon>Plectosphaerella</taxon>
    </lineage>
</organism>
<evidence type="ECO:0000313" key="1">
    <source>
        <dbReference type="EMBL" id="KAH7377241.1"/>
    </source>
</evidence>
<evidence type="ECO:0000313" key="2">
    <source>
        <dbReference type="Proteomes" id="UP000813385"/>
    </source>
</evidence>
<name>A0A8K0TVH0_9PEZI</name>
<accession>A0A8K0TVH0</accession>
<reference evidence="1" key="1">
    <citation type="journal article" date="2021" name="Nat. Commun.">
        <title>Genetic determinants of endophytism in the Arabidopsis root mycobiome.</title>
        <authorList>
            <person name="Mesny F."/>
            <person name="Miyauchi S."/>
            <person name="Thiergart T."/>
            <person name="Pickel B."/>
            <person name="Atanasova L."/>
            <person name="Karlsson M."/>
            <person name="Huettel B."/>
            <person name="Barry K.W."/>
            <person name="Haridas S."/>
            <person name="Chen C."/>
            <person name="Bauer D."/>
            <person name="Andreopoulos W."/>
            <person name="Pangilinan J."/>
            <person name="LaButti K."/>
            <person name="Riley R."/>
            <person name="Lipzen A."/>
            <person name="Clum A."/>
            <person name="Drula E."/>
            <person name="Henrissat B."/>
            <person name="Kohler A."/>
            <person name="Grigoriev I.V."/>
            <person name="Martin F.M."/>
            <person name="Hacquard S."/>
        </authorList>
    </citation>
    <scope>NUCLEOTIDE SEQUENCE</scope>
    <source>
        <strain evidence="1">MPI-CAGE-AT-0016</strain>
    </source>
</reference>
<comment type="caution">
    <text evidence="1">The sequence shown here is derived from an EMBL/GenBank/DDBJ whole genome shotgun (WGS) entry which is preliminary data.</text>
</comment>
<dbReference type="OrthoDB" id="2740448at2759"/>
<keyword evidence="2" id="KW-1185">Reference proteome</keyword>
<dbReference type="Proteomes" id="UP000813385">
    <property type="component" value="Unassembled WGS sequence"/>
</dbReference>
<gene>
    <name evidence="1" type="ORF">B0T11DRAFT_273837</name>
</gene>